<dbReference type="Proteomes" id="UP000598196">
    <property type="component" value="Unassembled WGS sequence"/>
</dbReference>
<sequence>MFMRPSRTPRPAPSEPDVTPVAIKTEDALAYYVPTPAKGPLREISALDQMFGYWSAE</sequence>
<gene>
    <name evidence="1" type="ORF">GCM10010991_10800</name>
</gene>
<dbReference type="EMBL" id="BMLP01000001">
    <property type="protein sequence ID" value="GGO28226.1"/>
    <property type="molecule type" value="Genomic_DNA"/>
</dbReference>
<dbReference type="AlphaFoldDB" id="A0A918DBJ2"/>
<proteinExistence type="predicted"/>
<protein>
    <submittedName>
        <fullName evidence="1">Uncharacterized protein</fullName>
    </submittedName>
</protein>
<evidence type="ECO:0000313" key="2">
    <source>
        <dbReference type="Proteomes" id="UP000598196"/>
    </source>
</evidence>
<name>A0A918DBJ2_9RHOB</name>
<evidence type="ECO:0000313" key="1">
    <source>
        <dbReference type="EMBL" id="GGO28226.1"/>
    </source>
</evidence>
<reference evidence="1 2" key="1">
    <citation type="journal article" date="2014" name="Int. J. Syst. Evol. Microbiol.">
        <title>Complete genome sequence of Corynebacterium casei LMG S-19264T (=DSM 44701T), isolated from a smear-ripened cheese.</title>
        <authorList>
            <consortium name="US DOE Joint Genome Institute (JGI-PGF)"/>
            <person name="Walter F."/>
            <person name="Albersmeier A."/>
            <person name="Kalinowski J."/>
            <person name="Ruckert C."/>
        </authorList>
    </citation>
    <scope>NUCLEOTIDE SEQUENCE [LARGE SCALE GENOMIC DNA]</scope>
    <source>
        <strain evidence="1 2">CGMCC 1.7029</strain>
    </source>
</reference>
<keyword evidence="2" id="KW-1185">Reference proteome</keyword>
<organism evidence="1 2">
    <name type="scientific">Gemmobacter aquaticus</name>
    <dbReference type="NCBI Taxonomy" id="490185"/>
    <lineage>
        <taxon>Bacteria</taxon>
        <taxon>Pseudomonadati</taxon>
        <taxon>Pseudomonadota</taxon>
        <taxon>Alphaproteobacteria</taxon>
        <taxon>Rhodobacterales</taxon>
        <taxon>Paracoccaceae</taxon>
        <taxon>Gemmobacter</taxon>
    </lineage>
</organism>
<comment type="caution">
    <text evidence="1">The sequence shown here is derived from an EMBL/GenBank/DDBJ whole genome shotgun (WGS) entry which is preliminary data.</text>
</comment>
<accession>A0A918DBJ2</accession>